<proteinExistence type="inferred from homology"/>
<dbReference type="InterPro" id="IPR036390">
    <property type="entry name" value="WH_DNA-bd_sf"/>
</dbReference>
<dbReference type="RefSeq" id="WP_188566290.1">
    <property type="nucleotide sequence ID" value="NZ_BMED01000002.1"/>
</dbReference>
<keyword evidence="2" id="KW-0805">Transcription regulation</keyword>
<feature type="domain" description="HTH lysR-type" evidence="5">
    <location>
        <begin position="9"/>
        <end position="66"/>
    </location>
</feature>
<organism evidence="6 7">
    <name type="scientific">Undibacterium terreum</name>
    <dbReference type="NCBI Taxonomy" id="1224302"/>
    <lineage>
        <taxon>Bacteria</taxon>
        <taxon>Pseudomonadati</taxon>
        <taxon>Pseudomonadota</taxon>
        <taxon>Betaproteobacteria</taxon>
        <taxon>Burkholderiales</taxon>
        <taxon>Oxalobacteraceae</taxon>
        <taxon>Undibacterium</taxon>
    </lineage>
</organism>
<evidence type="ECO:0000313" key="7">
    <source>
        <dbReference type="Proteomes" id="UP000637423"/>
    </source>
</evidence>
<dbReference type="PROSITE" id="PS50931">
    <property type="entry name" value="HTH_LYSR"/>
    <property type="match status" value="1"/>
</dbReference>
<sequence>MHQKNLRAIDLNLLVILDALLTERSVTRAAARLYLTQPATSHALERLRLLFQDPLLERRKGGMALTARAEELQAPLREVLEELQRLVHMPDLPLSELKQTVHLAMPDFPAALVVPQLWAALQDTAPGINLVVHNWTDNSLEIARLQKGEISLVLSTLGAVPADVEKVHIAQEGYVGIAALQHPIAEYPGVEEFTSYPHVLMSAKGSQASPFDQQLAALGHQRRVGISISSFLTVPSIVEASNAIALIPRSMARHWSNSSKLKQFIPPVDAGSFSVDMAWHKRRSHDKAVQLVAELLLGIMQRNLA</sequence>
<evidence type="ECO:0000256" key="2">
    <source>
        <dbReference type="ARBA" id="ARBA00023015"/>
    </source>
</evidence>
<dbReference type="InterPro" id="IPR050389">
    <property type="entry name" value="LysR-type_TF"/>
</dbReference>
<protein>
    <submittedName>
        <fullName evidence="6">LysR family transcriptional regulator</fullName>
    </submittedName>
</protein>
<reference evidence="6" key="1">
    <citation type="journal article" date="2014" name="Int. J. Syst. Evol. Microbiol.">
        <title>Complete genome sequence of Corynebacterium casei LMG S-19264T (=DSM 44701T), isolated from a smear-ripened cheese.</title>
        <authorList>
            <consortium name="US DOE Joint Genome Institute (JGI-PGF)"/>
            <person name="Walter F."/>
            <person name="Albersmeier A."/>
            <person name="Kalinowski J."/>
            <person name="Ruckert C."/>
        </authorList>
    </citation>
    <scope>NUCLEOTIDE SEQUENCE</scope>
    <source>
        <strain evidence="6">CGMCC 1.10998</strain>
    </source>
</reference>
<dbReference type="Gene3D" id="3.40.190.10">
    <property type="entry name" value="Periplasmic binding protein-like II"/>
    <property type="match status" value="2"/>
</dbReference>
<reference evidence="6" key="2">
    <citation type="submission" date="2020-09" db="EMBL/GenBank/DDBJ databases">
        <authorList>
            <person name="Sun Q."/>
            <person name="Zhou Y."/>
        </authorList>
    </citation>
    <scope>NUCLEOTIDE SEQUENCE</scope>
    <source>
        <strain evidence="6">CGMCC 1.10998</strain>
    </source>
</reference>
<evidence type="ECO:0000256" key="3">
    <source>
        <dbReference type="ARBA" id="ARBA00023125"/>
    </source>
</evidence>
<dbReference type="Pfam" id="PF03466">
    <property type="entry name" value="LysR_substrate"/>
    <property type="match status" value="1"/>
</dbReference>
<comment type="caution">
    <text evidence="6">The sequence shown here is derived from an EMBL/GenBank/DDBJ whole genome shotgun (WGS) entry which is preliminary data.</text>
</comment>
<name>A0A916UKW1_9BURK</name>
<keyword evidence="4" id="KW-0804">Transcription</keyword>
<dbReference type="CDD" id="cd08417">
    <property type="entry name" value="PBP2_Nitroaromatics_like"/>
    <property type="match status" value="1"/>
</dbReference>
<gene>
    <name evidence="6" type="ORF">GCM10011396_24120</name>
</gene>
<dbReference type="AlphaFoldDB" id="A0A916UKW1"/>
<dbReference type="Pfam" id="PF00126">
    <property type="entry name" value="HTH_1"/>
    <property type="match status" value="1"/>
</dbReference>
<dbReference type="GO" id="GO:0003677">
    <property type="term" value="F:DNA binding"/>
    <property type="evidence" value="ECO:0007669"/>
    <property type="project" value="UniProtKB-KW"/>
</dbReference>
<dbReference type="Gene3D" id="1.10.10.10">
    <property type="entry name" value="Winged helix-like DNA-binding domain superfamily/Winged helix DNA-binding domain"/>
    <property type="match status" value="1"/>
</dbReference>
<evidence type="ECO:0000313" key="6">
    <source>
        <dbReference type="EMBL" id="GGC76048.1"/>
    </source>
</evidence>
<evidence type="ECO:0000256" key="4">
    <source>
        <dbReference type="ARBA" id="ARBA00023163"/>
    </source>
</evidence>
<dbReference type="PANTHER" id="PTHR30118:SF15">
    <property type="entry name" value="TRANSCRIPTIONAL REGULATORY PROTEIN"/>
    <property type="match status" value="1"/>
</dbReference>
<accession>A0A916UKW1</accession>
<evidence type="ECO:0000256" key="1">
    <source>
        <dbReference type="ARBA" id="ARBA00009437"/>
    </source>
</evidence>
<dbReference type="PANTHER" id="PTHR30118">
    <property type="entry name" value="HTH-TYPE TRANSCRIPTIONAL REGULATOR LEUO-RELATED"/>
    <property type="match status" value="1"/>
</dbReference>
<dbReference type="GO" id="GO:0003700">
    <property type="term" value="F:DNA-binding transcription factor activity"/>
    <property type="evidence" value="ECO:0007669"/>
    <property type="project" value="InterPro"/>
</dbReference>
<dbReference type="SUPFAM" id="SSF46785">
    <property type="entry name" value="Winged helix' DNA-binding domain"/>
    <property type="match status" value="1"/>
</dbReference>
<dbReference type="InterPro" id="IPR000847">
    <property type="entry name" value="LysR_HTH_N"/>
</dbReference>
<dbReference type="InterPro" id="IPR036388">
    <property type="entry name" value="WH-like_DNA-bd_sf"/>
</dbReference>
<evidence type="ECO:0000259" key="5">
    <source>
        <dbReference type="PROSITE" id="PS50931"/>
    </source>
</evidence>
<keyword evidence="7" id="KW-1185">Reference proteome</keyword>
<dbReference type="SUPFAM" id="SSF53850">
    <property type="entry name" value="Periplasmic binding protein-like II"/>
    <property type="match status" value="1"/>
</dbReference>
<dbReference type="EMBL" id="BMED01000002">
    <property type="protein sequence ID" value="GGC76048.1"/>
    <property type="molecule type" value="Genomic_DNA"/>
</dbReference>
<dbReference type="Proteomes" id="UP000637423">
    <property type="component" value="Unassembled WGS sequence"/>
</dbReference>
<dbReference type="InterPro" id="IPR037402">
    <property type="entry name" value="YidZ_PBP2"/>
</dbReference>
<keyword evidence="3" id="KW-0238">DNA-binding</keyword>
<comment type="similarity">
    <text evidence="1">Belongs to the LysR transcriptional regulatory family.</text>
</comment>
<dbReference type="PRINTS" id="PR00039">
    <property type="entry name" value="HTHLYSR"/>
</dbReference>
<dbReference type="InterPro" id="IPR005119">
    <property type="entry name" value="LysR_subst-bd"/>
</dbReference>